<evidence type="ECO:0000313" key="1">
    <source>
        <dbReference type="EMBL" id="EQB05813.1"/>
    </source>
</evidence>
<dbReference type="eggNOG" id="ENOG5032FSK">
    <property type="taxonomic scope" value="Bacteria"/>
</dbReference>
<dbReference type="PATRIC" id="fig|1114964.3.peg.334"/>
<keyword evidence="2" id="KW-1185">Reference proteome</keyword>
<comment type="caution">
    <text evidence="1">The sequence shown here is derived from an EMBL/GenBank/DDBJ whole genome shotgun (WGS) entry which is preliminary data.</text>
</comment>
<evidence type="ECO:0000313" key="2">
    <source>
        <dbReference type="Proteomes" id="UP000015524"/>
    </source>
</evidence>
<protein>
    <submittedName>
        <fullName evidence="1">Uncharacterized protein</fullName>
    </submittedName>
</protein>
<proteinExistence type="predicted"/>
<reference evidence="1 2" key="1">
    <citation type="journal article" date="2013" name="Genome Announc.">
        <title>Draft Genome Sequence of a Hexachlorocyclohexane-Degrading Bacterium, Sphingobium baderi Strain LL03T.</title>
        <authorList>
            <person name="Kaur J."/>
            <person name="Verma H."/>
            <person name="Tripathi C."/>
            <person name="Khurana J.P."/>
            <person name="Lal R."/>
        </authorList>
    </citation>
    <scope>NUCLEOTIDE SEQUENCE [LARGE SCALE GENOMIC DNA]</scope>
    <source>
        <strain evidence="1 2">LL03</strain>
    </source>
</reference>
<organism evidence="1 2">
    <name type="scientific">Sphingobium baderi LL03</name>
    <dbReference type="NCBI Taxonomy" id="1114964"/>
    <lineage>
        <taxon>Bacteria</taxon>
        <taxon>Pseudomonadati</taxon>
        <taxon>Pseudomonadota</taxon>
        <taxon>Alphaproteobacteria</taxon>
        <taxon>Sphingomonadales</taxon>
        <taxon>Sphingomonadaceae</taxon>
        <taxon>Sphingobium</taxon>
    </lineage>
</organism>
<dbReference type="AlphaFoldDB" id="T0H163"/>
<accession>T0H163</accession>
<dbReference type="Proteomes" id="UP000015524">
    <property type="component" value="Unassembled WGS sequence"/>
</dbReference>
<name>T0H163_9SPHN</name>
<dbReference type="EMBL" id="ATIB01000021">
    <property type="protein sequence ID" value="EQB05813.1"/>
    <property type="molecule type" value="Genomic_DNA"/>
</dbReference>
<gene>
    <name evidence="1" type="ORF">L485_01835</name>
</gene>
<sequence>MLLKPLFGGASVTHYRRHDPQASFQRPPVEDIDAKLKRIAGDRAATFGPERADRPAFLSPEEREAVIRGAANWLHLGQRVRIVDGPGPVDPSFGGYRFIGREGVVYRLCSPVFAERVYIFLDPVGAERAEKIAFVELRDVEPIAE</sequence>